<evidence type="ECO:0000256" key="2">
    <source>
        <dbReference type="ARBA" id="ARBA00023002"/>
    </source>
</evidence>
<dbReference type="Gene3D" id="3.40.50.1970">
    <property type="match status" value="1"/>
</dbReference>
<dbReference type="PROSITE" id="PS00060">
    <property type="entry name" value="ADH_IRON_2"/>
    <property type="match status" value="1"/>
</dbReference>
<evidence type="ECO:0000313" key="7">
    <source>
        <dbReference type="Proteomes" id="UP001158066"/>
    </source>
</evidence>
<dbReference type="Gene3D" id="1.20.1090.10">
    <property type="entry name" value="Dehydroquinate synthase-like - alpha domain"/>
    <property type="match status" value="1"/>
</dbReference>
<dbReference type="GO" id="GO:0046872">
    <property type="term" value="F:metal ion binding"/>
    <property type="evidence" value="ECO:0007669"/>
    <property type="project" value="InterPro"/>
</dbReference>
<dbReference type="CDD" id="cd14860">
    <property type="entry name" value="4HBD_NAD"/>
    <property type="match status" value="1"/>
</dbReference>
<keyword evidence="7" id="KW-1185">Reference proteome</keyword>
<dbReference type="InterPro" id="IPR039697">
    <property type="entry name" value="Alcohol_dehydrogenase_Fe"/>
</dbReference>
<protein>
    <submittedName>
        <fullName evidence="6">4-hydroxybutyrate dehydrogenase</fullName>
    </submittedName>
</protein>
<dbReference type="SUPFAM" id="SSF56796">
    <property type="entry name" value="Dehydroquinate synthase-like"/>
    <property type="match status" value="1"/>
</dbReference>
<dbReference type="EMBL" id="FXUF01000007">
    <property type="protein sequence ID" value="SMP58802.1"/>
    <property type="molecule type" value="Genomic_DNA"/>
</dbReference>
<reference evidence="6" key="1">
    <citation type="submission" date="2017-05" db="EMBL/GenBank/DDBJ databases">
        <authorList>
            <person name="Varghese N."/>
            <person name="Submissions S."/>
        </authorList>
    </citation>
    <scope>NUCLEOTIDE SEQUENCE</scope>
    <source>
        <strain evidence="6">Su22</strain>
    </source>
</reference>
<dbReference type="PANTHER" id="PTHR11496:SF102">
    <property type="entry name" value="ALCOHOL DEHYDROGENASE 4"/>
    <property type="match status" value="1"/>
</dbReference>
<comment type="similarity">
    <text evidence="1">Belongs to the iron-containing alcohol dehydrogenase family.</text>
</comment>
<name>A0AA46AJC2_9CLOT</name>
<dbReference type="RefSeq" id="WP_283409452.1">
    <property type="nucleotide sequence ID" value="NZ_FXUF01000007.1"/>
</dbReference>
<dbReference type="Pfam" id="PF25137">
    <property type="entry name" value="ADH_Fe_C"/>
    <property type="match status" value="1"/>
</dbReference>
<feature type="domain" description="Alcohol dehydrogenase iron-type/glycerol dehydrogenase GldA" evidence="4">
    <location>
        <begin position="52"/>
        <end position="164"/>
    </location>
</feature>
<keyword evidence="2" id="KW-0560">Oxidoreductase</keyword>
<proteinExistence type="inferred from homology"/>
<dbReference type="GO" id="GO:0004022">
    <property type="term" value="F:alcohol dehydrogenase (NAD+) activity"/>
    <property type="evidence" value="ECO:0007669"/>
    <property type="project" value="TreeGrafter"/>
</dbReference>
<dbReference type="Proteomes" id="UP001158066">
    <property type="component" value="Unassembled WGS sequence"/>
</dbReference>
<keyword evidence="3" id="KW-0520">NAD</keyword>
<dbReference type="InterPro" id="IPR018211">
    <property type="entry name" value="ADH_Fe_CS"/>
</dbReference>
<organism evidence="6 7">
    <name type="scientific">Anoxynatronum buryatiense</name>
    <dbReference type="NCBI Taxonomy" id="489973"/>
    <lineage>
        <taxon>Bacteria</taxon>
        <taxon>Bacillati</taxon>
        <taxon>Bacillota</taxon>
        <taxon>Clostridia</taxon>
        <taxon>Eubacteriales</taxon>
        <taxon>Clostridiaceae</taxon>
        <taxon>Anoxynatronum</taxon>
    </lineage>
</organism>
<evidence type="ECO:0000259" key="4">
    <source>
        <dbReference type="Pfam" id="PF00465"/>
    </source>
</evidence>
<evidence type="ECO:0000313" key="6">
    <source>
        <dbReference type="EMBL" id="SMP58802.1"/>
    </source>
</evidence>
<evidence type="ECO:0000256" key="1">
    <source>
        <dbReference type="ARBA" id="ARBA00007358"/>
    </source>
</evidence>
<dbReference type="InterPro" id="IPR056798">
    <property type="entry name" value="ADH_Fe_C"/>
</dbReference>
<comment type="caution">
    <text evidence="6">The sequence shown here is derived from an EMBL/GenBank/DDBJ whole genome shotgun (WGS) entry which is preliminary data.</text>
</comment>
<sequence length="372" mass="41764">MAILKVQPALHRFNSFKEFAATFEIGELDCIFTNEFIYEPFMKDADLKSDFIFQEKFGTGEPSDEMINAIMAKVKEKEYKRIIAVGGGTIIDISKLLALRYVSDCKDFFEKTVPIVKDKKLVILPTTCGTGSEVTNISIAEIKSKRTKMGLAVDELYPEDAVLIPEMIRTLPFPVFCTSSVDALIHAIESFVAPRSNPYTELFSTRAIKLILRGYKAIVEKGPDHRHELAEDFLVASNYAGIAFGNTGVGAVHAMSYPLGGVYHVPHGEANYQLFVEVFKAYQHKNPQGSIKRLNELLGRVLGVPADEGVYDVLDQLLSQLIPLKQLREYGMQEQEIEAFADSVMAAQQRLLANNYVELSRDEIRDIYKARF</sequence>
<gene>
    <name evidence="6" type="ORF">SAMN06296020_107129</name>
</gene>
<evidence type="ECO:0000259" key="5">
    <source>
        <dbReference type="Pfam" id="PF25137"/>
    </source>
</evidence>
<dbReference type="InterPro" id="IPR001670">
    <property type="entry name" value="ADH_Fe/GldA"/>
</dbReference>
<evidence type="ECO:0000256" key="3">
    <source>
        <dbReference type="ARBA" id="ARBA00023027"/>
    </source>
</evidence>
<dbReference type="PANTHER" id="PTHR11496">
    <property type="entry name" value="ALCOHOL DEHYDROGENASE"/>
    <property type="match status" value="1"/>
</dbReference>
<feature type="domain" description="Fe-containing alcohol dehydrogenase-like C-terminal" evidence="5">
    <location>
        <begin position="178"/>
        <end position="371"/>
    </location>
</feature>
<dbReference type="AlphaFoldDB" id="A0AA46AJC2"/>
<dbReference type="Pfam" id="PF00465">
    <property type="entry name" value="Fe-ADH"/>
    <property type="match status" value="1"/>
</dbReference>
<accession>A0AA46AJC2</accession>